<evidence type="ECO:0000313" key="1">
    <source>
        <dbReference type="EMBL" id="PIS22147.1"/>
    </source>
</evidence>
<accession>A0A2H0XB28</accession>
<dbReference type="Proteomes" id="UP000231252">
    <property type="component" value="Unassembled WGS sequence"/>
</dbReference>
<name>A0A2H0XB28_UNCKA</name>
<organism evidence="1 2">
    <name type="scientific">candidate division WWE3 bacterium CG08_land_8_20_14_0_20_41_10</name>
    <dbReference type="NCBI Taxonomy" id="1975085"/>
    <lineage>
        <taxon>Bacteria</taxon>
        <taxon>Katanobacteria</taxon>
    </lineage>
</organism>
<proteinExistence type="predicted"/>
<dbReference type="AlphaFoldDB" id="A0A2H0XB28"/>
<protein>
    <recommendedName>
        <fullName evidence="3">Four helix bundle protein</fullName>
    </recommendedName>
</protein>
<evidence type="ECO:0008006" key="3">
    <source>
        <dbReference type="Google" id="ProtNLM"/>
    </source>
</evidence>
<dbReference type="EMBL" id="PEYU01000076">
    <property type="protein sequence ID" value="PIS22147.1"/>
    <property type="molecule type" value="Genomic_DNA"/>
</dbReference>
<sequence>MSYTYTNSNVTNSPKNYAQKSYGSSFRAFTPKSPVKSFRDLETYQKALFLGVAVCKEVQKNLEKGGASPLKASVADKLCQTALEMSQNIATAHSIRFSDSGGGIKILEKAMLSCNLVCVYLEQFQGFLVPGEIEPAFFEEKIKEALVIRGKAMRLQASWKKFSKEQ</sequence>
<comment type="caution">
    <text evidence="1">The sequence shown here is derived from an EMBL/GenBank/DDBJ whole genome shotgun (WGS) entry which is preliminary data.</text>
</comment>
<evidence type="ECO:0000313" key="2">
    <source>
        <dbReference type="Proteomes" id="UP000231252"/>
    </source>
</evidence>
<reference evidence="2" key="1">
    <citation type="submission" date="2017-09" db="EMBL/GenBank/DDBJ databases">
        <title>Depth-based differentiation of microbial function through sediment-hosted aquifers and enrichment of novel symbionts in the deep terrestrial subsurface.</title>
        <authorList>
            <person name="Probst A.J."/>
            <person name="Ladd B."/>
            <person name="Jarett J.K."/>
            <person name="Geller-Mcgrath D.E."/>
            <person name="Sieber C.M.K."/>
            <person name="Emerson J.B."/>
            <person name="Anantharaman K."/>
            <person name="Thomas B.C."/>
            <person name="Malmstrom R."/>
            <person name="Stieglmeier M."/>
            <person name="Klingl A."/>
            <person name="Woyke T."/>
            <person name="Ryan C.M."/>
            <person name="Banfield J.F."/>
        </authorList>
    </citation>
    <scope>NUCLEOTIDE SEQUENCE [LARGE SCALE GENOMIC DNA]</scope>
</reference>
<gene>
    <name evidence="1" type="ORF">COT50_03380</name>
</gene>